<organism evidence="2 3">
    <name type="scientific">Prorocentrum cordatum</name>
    <dbReference type="NCBI Taxonomy" id="2364126"/>
    <lineage>
        <taxon>Eukaryota</taxon>
        <taxon>Sar</taxon>
        <taxon>Alveolata</taxon>
        <taxon>Dinophyceae</taxon>
        <taxon>Prorocentrales</taxon>
        <taxon>Prorocentraceae</taxon>
        <taxon>Prorocentrum</taxon>
    </lineage>
</organism>
<feature type="region of interest" description="Disordered" evidence="1">
    <location>
        <begin position="19"/>
        <end position="38"/>
    </location>
</feature>
<sequence>MAHASSSVQHALASFLVSAPAEPETKKPREQEGALSSEHKKLIDVLTHVIDDRMGKQAEKIDRALGVMAQATYQQFSDLRKELDTERKARKALEEEMRKEFFEIKKQASQRASSMPPFSSTSSFSPGHVRIKGWCQYSERLDEGVTRAEADEFRNKLLQKIPKEIQHHVGPIQLRGGRNYSIRIKIHQDVLQEVHSLWKDSLAAGEGDLPGKQRPYVTMERAPEVQVKYALHGKMKQFIHGKLEGDRRSIRCYWSPDFAIYDEGGGEGGDIYIGSVTDSQTIS</sequence>
<evidence type="ECO:0000313" key="3">
    <source>
        <dbReference type="Proteomes" id="UP001189429"/>
    </source>
</evidence>
<proteinExistence type="predicted"/>
<accession>A0ABN9TCT1</accession>
<comment type="caution">
    <text evidence="2">The sequence shown here is derived from an EMBL/GenBank/DDBJ whole genome shotgun (WGS) entry which is preliminary data.</text>
</comment>
<protein>
    <submittedName>
        <fullName evidence="2">Uncharacterized protein</fullName>
    </submittedName>
</protein>
<evidence type="ECO:0000313" key="2">
    <source>
        <dbReference type="EMBL" id="CAK0843534.1"/>
    </source>
</evidence>
<reference evidence="2" key="1">
    <citation type="submission" date="2023-10" db="EMBL/GenBank/DDBJ databases">
        <authorList>
            <person name="Chen Y."/>
            <person name="Shah S."/>
            <person name="Dougan E. K."/>
            <person name="Thang M."/>
            <person name="Chan C."/>
        </authorList>
    </citation>
    <scope>NUCLEOTIDE SEQUENCE [LARGE SCALE GENOMIC DNA]</scope>
</reference>
<dbReference type="Proteomes" id="UP001189429">
    <property type="component" value="Unassembled WGS sequence"/>
</dbReference>
<feature type="compositionally biased region" description="Basic and acidic residues" evidence="1">
    <location>
        <begin position="23"/>
        <end position="38"/>
    </location>
</feature>
<keyword evidence="3" id="KW-1185">Reference proteome</keyword>
<gene>
    <name evidence="2" type="ORF">PCOR1329_LOCUS37853</name>
</gene>
<dbReference type="EMBL" id="CAUYUJ010014585">
    <property type="protein sequence ID" value="CAK0843534.1"/>
    <property type="molecule type" value="Genomic_DNA"/>
</dbReference>
<name>A0ABN9TCT1_9DINO</name>
<evidence type="ECO:0000256" key="1">
    <source>
        <dbReference type="SAM" id="MobiDB-lite"/>
    </source>
</evidence>